<comment type="catalytic activity">
    <reaction evidence="5">
        <text>a secondary aliphatic amine + O2 + H2O = a primary amine + an aldehyde + H2O2</text>
        <dbReference type="Rhea" id="RHEA:26414"/>
        <dbReference type="ChEBI" id="CHEBI:15377"/>
        <dbReference type="ChEBI" id="CHEBI:15379"/>
        <dbReference type="ChEBI" id="CHEBI:16240"/>
        <dbReference type="ChEBI" id="CHEBI:17478"/>
        <dbReference type="ChEBI" id="CHEBI:58855"/>
        <dbReference type="ChEBI" id="CHEBI:65296"/>
        <dbReference type="EC" id="1.4.3.4"/>
    </reaction>
</comment>
<evidence type="ECO:0000256" key="6">
    <source>
        <dbReference type="RuleBase" id="RU362067"/>
    </source>
</evidence>
<sequence>MAAALSESVDVVVVGAGISGLSAAYELMKKRPETRLVVLEAKDRVGGRLDSAELKTATGNDRWDVGGQWVARSQKNIMNLLQELDVEVYDQWTTGNRILHNLNGNIKTYSSPLPPLSYLALLDTWWFFYKVDSMCKEVPIEDPTKCPHAALWDGMTLETWKQQTLWTISMKEVLDATVGMIFGVTPSQMSLLYFLHYVHCAGGFSVIVDADEKGYAQEWRIKGTAHRVTELLAGRLGRDKVILNHPVASIKQEDKHVFVSNSAGQTYKTKFVILAIPPHLTSQIEFSPELPYNKQRLTYNMPPAHLTKFVATYGTAFWRKDGLSGELLRSSCEDSCNNNPIAMTFDATTSDGNPAILGFITSSTAAKWSSVPDEIKREDILKSLKTYFGPEAEHPLDFRLKDWSKESWNGGCPVSVMVPGALTNYGDCLREPFLRIHWAGTESATEWRGYMDGAVQAGQRAANEVLARLNNPSPND</sequence>
<dbReference type="SUPFAM" id="SSF54373">
    <property type="entry name" value="FAD-linked reductases, C-terminal domain"/>
    <property type="match status" value="1"/>
</dbReference>
<gene>
    <name evidence="8" type="ORF">PLOB_00034117</name>
</gene>
<evidence type="ECO:0000256" key="3">
    <source>
        <dbReference type="ARBA" id="ARBA00005995"/>
    </source>
</evidence>
<dbReference type="SUPFAM" id="SSF51905">
    <property type="entry name" value="FAD/NAD(P)-binding domain"/>
    <property type="match status" value="1"/>
</dbReference>
<dbReference type="InterPro" id="IPR050703">
    <property type="entry name" value="Flavin_MAO"/>
</dbReference>
<evidence type="ECO:0000313" key="9">
    <source>
        <dbReference type="Proteomes" id="UP001159405"/>
    </source>
</evidence>
<keyword evidence="6" id="KW-0274">FAD</keyword>
<dbReference type="PRINTS" id="PR00757">
    <property type="entry name" value="AMINEOXDASEF"/>
</dbReference>
<evidence type="ECO:0000313" key="8">
    <source>
        <dbReference type="EMBL" id="CAH3129387.1"/>
    </source>
</evidence>
<keyword evidence="9" id="KW-1185">Reference proteome</keyword>
<dbReference type="EMBL" id="CALNXK010000046">
    <property type="protein sequence ID" value="CAH3129387.1"/>
    <property type="molecule type" value="Genomic_DNA"/>
</dbReference>
<evidence type="ECO:0000256" key="5">
    <source>
        <dbReference type="ARBA" id="ARBA00048448"/>
    </source>
</evidence>
<reference evidence="8 9" key="1">
    <citation type="submission" date="2022-05" db="EMBL/GenBank/DDBJ databases">
        <authorList>
            <consortium name="Genoscope - CEA"/>
            <person name="William W."/>
        </authorList>
    </citation>
    <scope>NUCLEOTIDE SEQUENCE [LARGE SCALE GENOMIC DNA]</scope>
</reference>
<keyword evidence="4 6" id="KW-0560">Oxidoreductase</keyword>
<evidence type="ECO:0000256" key="1">
    <source>
        <dbReference type="ARBA" id="ARBA00001974"/>
    </source>
</evidence>
<evidence type="ECO:0000256" key="2">
    <source>
        <dbReference type="ARBA" id="ARBA00004362"/>
    </source>
</evidence>
<evidence type="ECO:0000259" key="7">
    <source>
        <dbReference type="Pfam" id="PF01593"/>
    </source>
</evidence>
<comment type="cofactor">
    <cofactor evidence="1 6">
        <name>FAD</name>
        <dbReference type="ChEBI" id="CHEBI:57692"/>
    </cofactor>
</comment>
<comment type="subcellular location">
    <subcellularLocation>
        <location evidence="2">Mitochondrion outer membrane</location>
        <topology evidence="2">Single-pass type IV membrane protein</topology>
        <orientation evidence="2">Cytoplasmic side</orientation>
    </subcellularLocation>
</comment>
<dbReference type="Gene3D" id="3.90.660.10">
    <property type="match status" value="1"/>
</dbReference>
<dbReference type="Gene3D" id="1.10.405.10">
    <property type="entry name" value="Guanine Nucleotide Dissociation Inhibitor, domain 1"/>
    <property type="match status" value="1"/>
</dbReference>
<protein>
    <recommendedName>
        <fullName evidence="6">Amine oxidase</fullName>
        <ecNumber evidence="6">1.4.3.-</ecNumber>
    </recommendedName>
</protein>
<accession>A0ABN8P477</accession>
<proteinExistence type="inferred from homology"/>
<name>A0ABN8P477_9CNID</name>
<organism evidence="8 9">
    <name type="scientific">Porites lobata</name>
    <dbReference type="NCBI Taxonomy" id="104759"/>
    <lineage>
        <taxon>Eukaryota</taxon>
        <taxon>Metazoa</taxon>
        <taxon>Cnidaria</taxon>
        <taxon>Anthozoa</taxon>
        <taxon>Hexacorallia</taxon>
        <taxon>Scleractinia</taxon>
        <taxon>Fungiina</taxon>
        <taxon>Poritidae</taxon>
        <taxon>Porites</taxon>
    </lineage>
</organism>
<dbReference type="Gene3D" id="3.50.50.60">
    <property type="entry name" value="FAD/NAD(P)-binding domain"/>
    <property type="match status" value="1"/>
</dbReference>
<dbReference type="EC" id="1.4.3.-" evidence="6"/>
<dbReference type="Pfam" id="PF01593">
    <property type="entry name" value="Amino_oxidase"/>
    <property type="match status" value="1"/>
</dbReference>
<dbReference type="PANTHER" id="PTHR43563:SF14">
    <property type="entry name" value="AMINE OXIDASE"/>
    <property type="match status" value="1"/>
</dbReference>
<dbReference type="InterPro" id="IPR001613">
    <property type="entry name" value="Flavin_amine_oxidase"/>
</dbReference>
<dbReference type="InterPro" id="IPR036188">
    <property type="entry name" value="FAD/NAD-bd_sf"/>
</dbReference>
<feature type="domain" description="Amine oxidase" evidence="7">
    <location>
        <begin position="18"/>
        <end position="466"/>
    </location>
</feature>
<comment type="similarity">
    <text evidence="3 6">Belongs to the flavin monoamine oxidase family.</text>
</comment>
<comment type="caution">
    <text evidence="8">The sequence shown here is derived from an EMBL/GenBank/DDBJ whole genome shotgun (WGS) entry which is preliminary data.</text>
</comment>
<keyword evidence="6" id="KW-0285">Flavoprotein</keyword>
<dbReference type="InterPro" id="IPR002937">
    <property type="entry name" value="Amino_oxidase"/>
</dbReference>
<dbReference type="Proteomes" id="UP001159405">
    <property type="component" value="Unassembled WGS sequence"/>
</dbReference>
<dbReference type="PANTHER" id="PTHR43563">
    <property type="entry name" value="AMINE OXIDASE"/>
    <property type="match status" value="1"/>
</dbReference>
<evidence type="ECO:0000256" key="4">
    <source>
        <dbReference type="ARBA" id="ARBA00023002"/>
    </source>
</evidence>